<evidence type="ECO:0000313" key="2">
    <source>
        <dbReference type="Proteomes" id="UP001209854"/>
    </source>
</evidence>
<proteinExistence type="predicted"/>
<dbReference type="EMBL" id="JAPFCC010000001">
    <property type="protein sequence ID" value="MCW7552568.1"/>
    <property type="molecule type" value="Genomic_DNA"/>
</dbReference>
<keyword evidence="2" id="KW-1185">Reference proteome</keyword>
<evidence type="ECO:0000313" key="1">
    <source>
        <dbReference type="EMBL" id="MCW7552568.1"/>
    </source>
</evidence>
<dbReference type="Proteomes" id="UP001209854">
    <property type="component" value="Unassembled WGS sequence"/>
</dbReference>
<comment type="caution">
    <text evidence="1">The sequence shown here is derived from an EMBL/GenBank/DDBJ whole genome shotgun (WGS) entry which is preliminary data.</text>
</comment>
<gene>
    <name evidence="1" type="ORF">NX722_07880</name>
</gene>
<accession>A0ABT3MU20</accession>
<protein>
    <submittedName>
        <fullName evidence="1">Uncharacterized protein</fullName>
    </submittedName>
</protein>
<sequence>MTAEGRPLTARKIAELLAMHMVSRDIACVYPDEFNQDEVFKHADEQSQRLIRHFEAHRRHLLEALAVDHPEVKHVI</sequence>
<dbReference type="RefSeq" id="WP_262567521.1">
    <property type="nucleotide sequence ID" value="NZ_JAPFCC010000001.1"/>
</dbReference>
<organism evidence="1 2">
    <name type="scientific">Endozoicomonas gorgoniicola</name>
    <dbReference type="NCBI Taxonomy" id="1234144"/>
    <lineage>
        <taxon>Bacteria</taxon>
        <taxon>Pseudomonadati</taxon>
        <taxon>Pseudomonadota</taxon>
        <taxon>Gammaproteobacteria</taxon>
        <taxon>Oceanospirillales</taxon>
        <taxon>Endozoicomonadaceae</taxon>
        <taxon>Endozoicomonas</taxon>
    </lineage>
</organism>
<reference evidence="1 2" key="1">
    <citation type="submission" date="2022-10" db="EMBL/GenBank/DDBJ databases">
        <title>High-quality genome sequences of two octocoral-associated bacteria, Endozoicomonas euniceicola EF212 and Endozoicomonas gorgoniicola PS125.</title>
        <authorList>
            <person name="Chiou Y.-J."/>
            <person name="Chen Y.-H."/>
        </authorList>
    </citation>
    <scope>NUCLEOTIDE SEQUENCE [LARGE SCALE GENOMIC DNA]</scope>
    <source>
        <strain evidence="1 2">PS125</strain>
    </source>
</reference>
<name>A0ABT3MU20_9GAMM</name>